<sequence>MNDKGLIENIRDRPGMYGLDGTYYPTAMLVLGIDLGTSGRLLDGFREWLLARKGEESSFMWMLLVLEDAFPGTGIHHWKSLTENQQQPAVDHLFALLIEFLTEREAD</sequence>
<evidence type="ECO:0000313" key="2">
    <source>
        <dbReference type="Proteomes" id="UP001501009"/>
    </source>
</evidence>
<dbReference type="EMBL" id="BAABDE010000047">
    <property type="protein sequence ID" value="GAA3844645.1"/>
    <property type="molecule type" value="Genomic_DNA"/>
</dbReference>
<dbReference type="RefSeq" id="WP_275778641.1">
    <property type="nucleotide sequence ID" value="NZ_BAABDE010000047.1"/>
</dbReference>
<protein>
    <submittedName>
        <fullName evidence="1">Uncharacterized protein</fullName>
    </submittedName>
</protein>
<comment type="caution">
    <text evidence="1">The sequence shown here is derived from an EMBL/GenBank/DDBJ whole genome shotgun (WGS) entry which is preliminary data.</text>
</comment>
<evidence type="ECO:0000313" key="1">
    <source>
        <dbReference type="EMBL" id="GAA3844645.1"/>
    </source>
</evidence>
<accession>A0ABP7JHL4</accession>
<name>A0ABP7JHL4_9ACTN</name>
<proteinExistence type="predicted"/>
<reference evidence="2" key="1">
    <citation type="journal article" date="2019" name="Int. J. Syst. Evol. Microbiol.">
        <title>The Global Catalogue of Microorganisms (GCM) 10K type strain sequencing project: providing services to taxonomists for standard genome sequencing and annotation.</title>
        <authorList>
            <consortium name="The Broad Institute Genomics Platform"/>
            <consortium name="The Broad Institute Genome Sequencing Center for Infectious Disease"/>
            <person name="Wu L."/>
            <person name="Ma J."/>
        </authorList>
    </citation>
    <scope>NUCLEOTIDE SEQUENCE [LARGE SCALE GENOMIC DNA]</scope>
    <source>
        <strain evidence="2">JCM 17138</strain>
    </source>
</reference>
<organism evidence="1 2">
    <name type="scientific">Streptomyces coacervatus</name>
    <dbReference type="NCBI Taxonomy" id="647381"/>
    <lineage>
        <taxon>Bacteria</taxon>
        <taxon>Bacillati</taxon>
        <taxon>Actinomycetota</taxon>
        <taxon>Actinomycetes</taxon>
        <taxon>Kitasatosporales</taxon>
        <taxon>Streptomycetaceae</taxon>
        <taxon>Streptomyces</taxon>
    </lineage>
</organism>
<dbReference type="Proteomes" id="UP001501009">
    <property type="component" value="Unassembled WGS sequence"/>
</dbReference>
<keyword evidence="2" id="KW-1185">Reference proteome</keyword>
<gene>
    <name evidence="1" type="ORF">GCM10022403_090680</name>
</gene>